<evidence type="ECO:0000256" key="4">
    <source>
        <dbReference type="ARBA" id="ARBA00023136"/>
    </source>
</evidence>
<feature type="region of interest" description="Disordered" evidence="5">
    <location>
        <begin position="1"/>
        <end position="21"/>
    </location>
</feature>
<dbReference type="InterPro" id="IPR002048">
    <property type="entry name" value="EF_hand_dom"/>
</dbReference>
<evidence type="ECO:0000313" key="9">
    <source>
        <dbReference type="Proteomes" id="UP001516023"/>
    </source>
</evidence>
<evidence type="ECO:0000256" key="6">
    <source>
        <dbReference type="SAM" id="Phobius"/>
    </source>
</evidence>
<name>A0ABD3PT78_9STRA</name>
<dbReference type="SUPFAM" id="SSF47473">
    <property type="entry name" value="EF-hand"/>
    <property type="match status" value="1"/>
</dbReference>
<organism evidence="8 9">
    <name type="scientific">Cyclotella cryptica</name>
    <dbReference type="NCBI Taxonomy" id="29204"/>
    <lineage>
        <taxon>Eukaryota</taxon>
        <taxon>Sar</taxon>
        <taxon>Stramenopiles</taxon>
        <taxon>Ochrophyta</taxon>
        <taxon>Bacillariophyta</taxon>
        <taxon>Coscinodiscophyceae</taxon>
        <taxon>Thalassiosirophycidae</taxon>
        <taxon>Stephanodiscales</taxon>
        <taxon>Stephanodiscaceae</taxon>
        <taxon>Cyclotella</taxon>
    </lineage>
</organism>
<accession>A0ABD3PT78</accession>
<gene>
    <name evidence="8" type="ORF">HJC23_004928</name>
</gene>
<comment type="caution">
    <text evidence="8">The sequence shown here is derived from an EMBL/GenBank/DDBJ whole genome shotgun (WGS) entry which is preliminary data.</text>
</comment>
<dbReference type="Gene3D" id="1.10.238.10">
    <property type="entry name" value="EF-hand"/>
    <property type="match status" value="1"/>
</dbReference>
<protein>
    <recommendedName>
        <fullName evidence="7">EF-hand domain-containing protein</fullName>
    </recommendedName>
</protein>
<feature type="transmembrane region" description="Helical" evidence="6">
    <location>
        <begin position="122"/>
        <end position="142"/>
    </location>
</feature>
<evidence type="ECO:0000256" key="2">
    <source>
        <dbReference type="ARBA" id="ARBA00022692"/>
    </source>
</evidence>
<comment type="subcellular location">
    <subcellularLocation>
        <location evidence="1">Membrane</location>
        <topology evidence="1">Multi-pass membrane protein</topology>
    </subcellularLocation>
</comment>
<keyword evidence="2 6" id="KW-0812">Transmembrane</keyword>
<dbReference type="PROSITE" id="PS50222">
    <property type="entry name" value="EF_HAND_2"/>
    <property type="match status" value="1"/>
</dbReference>
<proteinExistence type="predicted"/>
<dbReference type="GO" id="GO:0016020">
    <property type="term" value="C:membrane"/>
    <property type="evidence" value="ECO:0007669"/>
    <property type="project" value="UniProtKB-SubCell"/>
</dbReference>
<dbReference type="InterPro" id="IPR013714">
    <property type="entry name" value="Golgi_TVP15"/>
</dbReference>
<dbReference type="Proteomes" id="UP001516023">
    <property type="component" value="Unassembled WGS sequence"/>
</dbReference>
<keyword evidence="9" id="KW-1185">Reference proteome</keyword>
<dbReference type="InterPro" id="IPR011992">
    <property type="entry name" value="EF-hand-dom_pair"/>
</dbReference>
<evidence type="ECO:0000259" key="7">
    <source>
        <dbReference type="PROSITE" id="PS50222"/>
    </source>
</evidence>
<dbReference type="CDD" id="cd00051">
    <property type="entry name" value="EFh"/>
    <property type="match status" value="1"/>
</dbReference>
<dbReference type="EMBL" id="JABMIG020000120">
    <property type="protein sequence ID" value="KAL3790946.1"/>
    <property type="molecule type" value="Genomic_DNA"/>
</dbReference>
<sequence length="269" mass="29106">MSTERDPLTTTGPSVSNTAPSAPATAAAATYAKEQAAALTRLIQEGNASIRVLALLGGIAMTVTSAIGLCNRFLGLHWISAIVEFYTLVLGVGVVALEARSANVALLPRRYTDVWEGQIRKYALFLNFVSGRGGLYFVAGTLQLSQLSIADLVVGGYMALIGVAYIIIGKRTSHKLRALRKSALSEDTLRKKFALADSSHCGSLSFDQFKAMMSTQFGIEFSARELEASFCHMDSIHARDGRVTLEEFLEWWSSCEFDDASMAEFGLSV</sequence>
<keyword evidence="4 6" id="KW-0472">Membrane</keyword>
<dbReference type="Pfam" id="PF08507">
    <property type="entry name" value="COPI_assoc"/>
    <property type="match status" value="1"/>
</dbReference>
<feature type="transmembrane region" description="Helical" evidence="6">
    <location>
        <begin position="75"/>
        <end position="101"/>
    </location>
</feature>
<reference evidence="8 9" key="1">
    <citation type="journal article" date="2020" name="G3 (Bethesda)">
        <title>Improved Reference Genome for Cyclotella cryptica CCMP332, a Model for Cell Wall Morphogenesis, Salinity Adaptation, and Lipid Production in Diatoms (Bacillariophyta).</title>
        <authorList>
            <person name="Roberts W.R."/>
            <person name="Downey K.M."/>
            <person name="Ruck E.C."/>
            <person name="Traller J.C."/>
            <person name="Alverson A.J."/>
        </authorList>
    </citation>
    <scope>NUCLEOTIDE SEQUENCE [LARGE SCALE GENOMIC DNA]</scope>
    <source>
        <strain evidence="8 9">CCMP332</strain>
    </source>
</reference>
<keyword evidence="3 6" id="KW-1133">Transmembrane helix</keyword>
<feature type="transmembrane region" description="Helical" evidence="6">
    <location>
        <begin position="148"/>
        <end position="168"/>
    </location>
</feature>
<evidence type="ECO:0000313" key="8">
    <source>
        <dbReference type="EMBL" id="KAL3790946.1"/>
    </source>
</evidence>
<feature type="transmembrane region" description="Helical" evidence="6">
    <location>
        <begin position="50"/>
        <end position="69"/>
    </location>
</feature>
<evidence type="ECO:0000256" key="3">
    <source>
        <dbReference type="ARBA" id="ARBA00022989"/>
    </source>
</evidence>
<feature type="domain" description="EF-hand" evidence="7">
    <location>
        <begin position="184"/>
        <end position="219"/>
    </location>
</feature>
<dbReference type="AlphaFoldDB" id="A0ABD3PT78"/>
<evidence type="ECO:0000256" key="1">
    <source>
        <dbReference type="ARBA" id="ARBA00004141"/>
    </source>
</evidence>
<evidence type="ECO:0000256" key="5">
    <source>
        <dbReference type="SAM" id="MobiDB-lite"/>
    </source>
</evidence>